<keyword evidence="2 5" id="KW-0472">Membrane</keyword>
<dbReference type="CDD" id="cd07185">
    <property type="entry name" value="OmpA_C-like"/>
    <property type="match status" value="1"/>
</dbReference>
<dbReference type="PROSITE" id="PS50005">
    <property type="entry name" value="TPR"/>
    <property type="match status" value="1"/>
</dbReference>
<dbReference type="Proteomes" id="UP000198510">
    <property type="component" value="Unassembled WGS sequence"/>
</dbReference>
<evidence type="ECO:0000256" key="1">
    <source>
        <dbReference type="ARBA" id="ARBA00004442"/>
    </source>
</evidence>
<dbReference type="InterPro" id="IPR050330">
    <property type="entry name" value="Bact_OuterMem_StrucFunc"/>
</dbReference>
<dbReference type="Gene3D" id="3.30.1330.60">
    <property type="entry name" value="OmpA-like domain"/>
    <property type="match status" value="1"/>
</dbReference>
<dbReference type="AlphaFoldDB" id="A0A1G9GY35"/>
<feature type="repeat" description="TPR" evidence="4">
    <location>
        <begin position="41"/>
        <end position="74"/>
    </location>
</feature>
<dbReference type="CDD" id="cd00118">
    <property type="entry name" value="LysM"/>
    <property type="match status" value="2"/>
</dbReference>
<dbReference type="InterPro" id="IPR011659">
    <property type="entry name" value="WD40"/>
</dbReference>
<dbReference type="SUPFAM" id="SSF48452">
    <property type="entry name" value="TPR-like"/>
    <property type="match status" value="1"/>
</dbReference>
<dbReference type="InterPro" id="IPR006664">
    <property type="entry name" value="OMP_bac"/>
</dbReference>
<dbReference type="SUPFAM" id="SSF82171">
    <property type="entry name" value="DPP6 N-terminal domain-like"/>
    <property type="match status" value="1"/>
</dbReference>
<evidence type="ECO:0000256" key="4">
    <source>
        <dbReference type="PROSITE-ProRule" id="PRU00339"/>
    </source>
</evidence>
<evidence type="ECO:0000259" key="7">
    <source>
        <dbReference type="PROSITE" id="PS51782"/>
    </source>
</evidence>
<keyword evidence="3" id="KW-0998">Cell outer membrane</keyword>
<dbReference type="SUPFAM" id="SSF49478">
    <property type="entry name" value="Cna protein B-type domain"/>
    <property type="match status" value="1"/>
</dbReference>
<dbReference type="RefSeq" id="WP_089682200.1">
    <property type="nucleotide sequence ID" value="NZ_FNFO01000004.1"/>
</dbReference>
<accession>A0A1G9GY35</accession>
<dbReference type="SUPFAM" id="SSF54106">
    <property type="entry name" value="LysM domain"/>
    <property type="match status" value="2"/>
</dbReference>
<dbReference type="Gene3D" id="3.10.350.10">
    <property type="entry name" value="LysM domain"/>
    <property type="match status" value="2"/>
</dbReference>
<feature type="domain" description="LysM" evidence="7">
    <location>
        <begin position="668"/>
        <end position="711"/>
    </location>
</feature>
<dbReference type="Pfam" id="PF13620">
    <property type="entry name" value="CarboxypepD_reg"/>
    <property type="match status" value="1"/>
</dbReference>
<dbReference type="Gene3D" id="2.60.40.10">
    <property type="entry name" value="Immunoglobulins"/>
    <property type="match status" value="1"/>
</dbReference>
<gene>
    <name evidence="8" type="ORF">SAMN05421823_104252</name>
</gene>
<keyword evidence="4" id="KW-0802">TPR repeat</keyword>
<dbReference type="STRING" id="1075417.SAMN05421823_104252"/>
<evidence type="ECO:0000256" key="3">
    <source>
        <dbReference type="ARBA" id="ARBA00023237"/>
    </source>
</evidence>
<sequence>MTPLLNLLTFATPSSFRVRTGLLLLLVLWSLPSLAQRERKTSSATRIADQYFDREEYFQAAEYYRKALEANPENDYAAFQLGEAYRAYFAYDQAEAAYRQAKQVRGAYGLQATFWYAMMLKLNSKYSDAKIVFEDFLDRFQPATPAEEALRARAVLENNGCTLALQELKKPEPDHQFKALSAPVNTPNAEYAPAIYEHDSSLVFTSARPGSKGDDVDNRTGQIYSDLYRYEKLGTQWKADTTDDQFQRINTIRNDGAGVFNQDRTKFYYTSCWENQGECALYVTTLVEGRWSKPERLNENVNFPRYDTKQPSLTPSGDTLFFVSPRPGGFGQNDLWYSVKSGDGENWEKAVNLGGEINTPFEEISPCYYAPERTLFFASNGHEGFGGLDIFAARGDSWNEVDNLGLPFNSSRDDFYFVLGDAWGYLSSNREKGAGSDDLYRFRRESEESLIASIDKDSTEEFESVTISGKIVDEDTKEPLPDVKVNLNNQDNQPIKTTSTDDSGVFKFKNLPADSAYQVSVDEDSDPSRRRQLLIDGMDVEGSTAAASKLLFENIYFDFDKYDLRPEARKVLDEIIAYSKGNPHVQIEMNANTDNIGSDEYNEKLSTQRGQAARDYLIAHGLKKSDLVIDARGEGNPLVSNATRTGRQVNRRVEFYVIGGPDFVANAMVYVVQPGETLMSIAKRLNQKKADLMRMNNLTDETVEAYQPLRVVRAGNNIIAPQTMDVINGTEANDGYYEVEEGMTLYSIARRFNLSVEQLKAINNLTSNEIRVGQRLRIK</sequence>
<dbReference type="EMBL" id="FNFO01000004">
    <property type="protein sequence ID" value="SDL05505.1"/>
    <property type="molecule type" value="Genomic_DNA"/>
</dbReference>
<dbReference type="PANTHER" id="PTHR30329">
    <property type="entry name" value="STATOR ELEMENT OF FLAGELLAR MOTOR COMPLEX"/>
    <property type="match status" value="1"/>
</dbReference>
<dbReference type="InterPro" id="IPR013783">
    <property type="entry name" value="Ig-like_fold"/>
</dbReference>
<proteinExistence type="predicted"/>
<dbReference type="InterPro" id="IPR036737">
    <property type="entry name" value="OmpA-like_sf"/>
</dbReference>
<name>A0A1G9GY35_9BACT</name>
<dbReference type="GO" id="GO:0009279">
    <property type="term" value="C:cell outer membrane"/>
    <property type="evidence" value="ECO:0007669"/>
    <property type="project" value="UniProtKB-SubCell"/>
</dbReference>
<protein>
    <submittedName>
        <fullName evidence="8">Outer membrane protein OmpA</fullName>
    </submittedName>
</protein>
<dbReference type="OrthoDB" id="901624at2"/>
<dbReference type="Pfam" id="PF01476">
    <property type="entry name" value="LysM"/>
    <property type="match status" value="2"/>
</dbReference>
<dbReference type="InterPro" id="IPR019734">
    <property type="entry name" value="TPR_rpt"/>
</dbReference>
<dbReference type="PROSITE" id="PS51782">
    <property type="entry name" value="LYSM"/>
    <property type="match status" value="2"/>
</dbReference>
<comment type="subcellular location">
    <subcellularLocation>
        <location evidence="1">Cell outer membrane</location>
    </subcellularLocation>
</comment>
<dbReference type="PRINTS" id="PR01021">
    <property type="entry name" value="OMPADOMAIN"/>
</dbReference>
<dbReference type="PROSITE" id="PS51123">
    <property type="entry name" value="OMPA_2"/>
    <property type="match status" value="1"/>
</dbReference>
<evidence type="ECO:0000313" key="9">
    <source>
        <dbReference type="Proteomes" id="UP000198510"/>
    </source>
</evidence>
<evidence type="ECO:0000313" key="8">
    <source>
        <dbReference type="EMBL" id="SDL05505.1"/>
    </source>
</evidence>
<reference evidence="8 9" key="1">
    <citation type="submission" date="2016-10" db="EMBL/GenBank/DDBJ databases">
        <authorList>
            <person name="de Groot N.N."/>
        </authorList>
    </citation>
    <scope>NUCLEOTIDE SEQUENCE [LARGE SCALE GENOMIC DNA]</scope>
    <source>
        <strain evidence="8 9">DSM 25186</strain>
    </source>
</reference>
<dbReference type="InterPro" id="IPR018392">
    <property type="entry name" value="LysM"/>
</dbReference>
<dbReference type="InterPro" id="IPR006665">
    <property type="entry name" value="OmpA-like"/>
</dbReference>
<dbReference type="InterPro" id="IPR011990">
    <property type="entry name" value="TPR-like_helical_dom_sf"/>
</dbReference>
<organism evidence="8 9">
    <name type="scientific">Catalinimonas alkaloidigena</name>
    <dbReference type="NCBI Taxonomy" id="1075417"/>
    <lineage>
        <taxon>Bacteria</taxon>
        <taxon>Pseudomonadati</taxon>
        <taxon>Bacteroidota</taxon>
        <taxon>Cytophagia</taxon>
        <taxon>Cytophagales</taxon>
        <taxon>Catalimonadaceae</taxon>
        <taxon>Catalinimonas</taxon>
    </lineage>
</organism>
<dbReference type="Gene3D" id="1.25.40.10">
    <property type="entry name" value="Tetratricopeptide repeat domain"/>
    <property type="match status" value="1"/>
</dbReference>
<feature type="domain" description="LysM" evidence="7">
    <location>
        <begin position="735"/>
        <end position="778"/>
    </location>
</feature>
<dbReference type="Pfam" id="PF00691">
    <property type="entry name" value="OmpA"/>
    <property type="match status" value="1"/>
</dbReference>
<keyword evidence="9" id="KW-1185">Reference proteome</keyword>
<evidence type="ECO:0000256" key="2">
    <source>
        <dbReference type="ARBA" id="ARBA00023136"/>
    </source>
</evidence>
<dbReference type="InterPro" id="IPR036779">
    <property type="entry name" value="LysM_dom_sf"/>
</dbReference>
<dbReference type="Pfam" id="PF07676">
    <property type="entry name" value="PD40"/>
    <property type="match status" value="1"/>
</dbReference>
<feature type="domain" description="OmpA-like" evidence="6">
    <location>
        <begin position="544"/>
        <end position="661"/>
    </location>
</feature>
<dbReference type="SUPFAM" id="SSF103088">
    <property type="entry name" value="OmpA-like"/>
    <property type="match status" value="1"/>
</dbReference>
<evidence type="ECO:0000259" key="6">
    <source>
        <dbReference type="PROSITE" id="PS51123"/>
    </source>
</evidence>
<dbReference type="PANTHER" id="PTHR30329:SF21">
    <property type="entry name" value="LIPOPROTEIN YIAD-RELATED"/>
    <property type="match status" value="1"/>
</dbReference>
<dbReference type="SMART" id="SM00028">
    <property type="entry name" value="TPR"/>
    <property type="match status" value="2"/>
</dbReference>
<dbReference type="SMART" id="SM00257">
    <property type="entry name" value="LysM"/>
    <property type="match status" value="2"/>
</dbReference>
<evidence type="ECO:0000256" key="5">
    <source>
        <dbReference type="PROSITE-ProRule" id="PRU00473"/>
    </source>
</evidence>